<feature type="region of interest" description="Disordered" evidence="1">
    <location>
        <begin position="1"/>
        <end position="50"/>
    </location>
</feature>
<feature type="transmembrane region" description="Helical" evidence="2">
    <location>
        <begin position="137"/>
        <end position="156"/>
    </location>
</feature>
<dbReference type="AlphaFoldDB" id="A0A5M3W6K9"/>
<dbReference type="InterPro" id="IPR018750">
    <property type="entry name" value="DUF2306_membrane"/>
</dbReference>
<dbReference type="Proteomes" id="UP000334990">
    <property type="component" value="Unassembled WGS sequence"/>
</dbReference>
<sequence length="254" mass="27296">MTDNSATDRTKPQRASREGPADERTLDHPADGRTSGRLAGAVGWSPGERTSARVPGWVGPAGLILLSVIPVVAGALRLGELAGGAVVTPGNARFFATPLPVVLHIIGASLYGILGAFQFAKKFRRRRPGWHRMAGRILVICGLVAAVTGLWMTVFYPRPAGDGDLVAAFRLVFGTAMAVSLVLGFAAIRRRDFHRHRAWMIRSYAIAMGAGTQAFTHLPWMILVGTPGETARAMLMAAGWLINLAVAEWIIRRP</sequence>
<reference evidence="3 4" key="1">
    <citation type="submission" date="2019-10" db="EMBL/GenBank/DDBJ databases">
        <title>Whole genome shotgun sequence of Acrocarpospora corrugata NBRC 13972.</title>
        <authorList>
            <person name="Ichikawa N."/>
            <person name="Kimura A."/>
            <person name="Kitahashi Y."/>
            <person name="Komaki H."/>
            <person name="Oguchi A."/>
        </authorList>
    </citation>
    <scope>NUCLEOTIDE SEQUENCE [LARGE SCALE GENOMIC DNA]</scope>
    <source>
        <strain evidence="3 4">NBRC 13972</strain>
    </source>
</reference>
<evidence type="ECO:0000313" key="3">
    <source>
        <dbReference type="EMBL" id="GES04444.1"/>
    </source>
</evidence>
<accession>A0A5M3W6K9</accession>
<evidence type="ECO:0000256" key="1">
    <source>
        <dbReference type="SAM" id="MobiDB-lite"/>
    </source>
</evidence>
<dbReference type="OrthoDB" id="4698148at2"/>
<keyword evidence="2" id="KW-1133">Transmembrane helix</keyword>
<name>A0A5M3W6K9_9ACTN</name>
<dbReference type="EMBL" id="BLAD01000082">
    <property type="protein sequence ID" value="GES04444.1"/>
    <property type="molecule type" value="Genomic_DNA"/>
</dbReference>
<feature type="transmembrane region" description="Helical" evidence="2">
    <location>
        <begin position="200"/>
        <end position="222"/>
    </location>
</feature>
<dbReference type="Pfam" id="PF10067">
    <property type="entry name" value="DUF2306"/>
    <property type="match status" value="1"/>
</dbReference>
<keyword evidence="4" id="KW-1185">Reference proteome</keyword>
<feature type="transmembrane region" description="Helical" evidence="2">
    <location>
        <begin position="168"/>
        <end position="188"/>
    </location>
</feature>
<keyword evidence="2" id="KW-0812">Transmembrane</keyword>
<keyword evidence="2" id="KW-0472">Membrane</keyword>
<comment type="caution">
    <text evidence="3">The sequence shown here is derived from an EMBL/GenBank/DDBJ whole genome shotgun (WGS) entry which is preliminary data.</text>
</comment>
<gene>
    <name evidence="3" type="ORF">Acor_65120</name>
</gene>
<evidence type="ECO:0000256" key="2">
    <source>
        <dbReference type="SAM" id="Phobius"/>
    </source>
</evidence>
<feature type="transmembrane region" description="Helical" evidence="2">
    <location>
        <begin position="99"/>
        <end position="117"/>
    </location>
</feature>
<proteinExistence type="predicted"/>
<protein>
    <submittedName>
        <fullName evidence="3">Membrane protein</fullName>
    </submittedName>
</protein>
<feature type="transmembrane region" description="Helical" evidence="2">
    <location>
        <begin position="57"/>
        <end position="79"/>
    </location>
</feature>
<organism evidence="3 4">
    <name type="scientific">Acrocarpospora corrugata</name>
    <dbReference type="NCBI Taxonomy" id="35763"/>
    <lineage>
        <taxon>Bacteria</taxon>
        <taxon>Bacillati</taxon>
        <taxon>Actinomycetota</taxon>
        <taxon>Actinomycetes</taxon>
        <taxon>Streptosporangiales</taxon>
        <taxon>Streptosporangiaceae</taxon>
        <taxon>Acrocarpospora</taxon>
    </lineage>
</organism>
<feature type="transmembrane region" description="Helical" evidence="2">
    <location>
        <begin position="234"/>
        <end position="251"/>
    </location>
</feature>
<feature type="compositionally biased region" description="Basic and acidic residues" evidence="1">
    <location>
        <begin position="1"/>
        <end position="31"/>
    </location>
</feature>
<evidence type="ECO:0000313" key="4">
    <source>
        <dbReference type="Proteomes" id="UP000334990"/>
    </source>
</evidence>